<feature type="domain" description="ATP-grasp" evidence="2">
    <location>
        <begin position="119"/>
        <end position="289"/>
    </location>
</feature>
<dbReference type="SUPFAM" id="SSF56059">
    <property type="entry name" value="Glutathione synthetase ATP-binding domain-like"/>
    <property type="match status" value="1"/>
</dbReference>
<name>A0A0G0SWP2_9BACT</name>
<dbReference type="GO" id="GO:0005524">
    <property type="term" value="F:ATP binding"/>
    <property type="evidence" value="ECO:0007669"/>
    <property type="project" value="UniProtKB-UniRule"/>
</dbReference>
<dbReference type="Pfam" id="PF21360">
    <property type="entry name" value="PylC-like_N"/>
    <property type="match status" value="1"/>
</dbReference>
<dbReference type="GO" id="GO:0046872">
    <property type="term" value="F:metal ion binding"/>
    <property type="evidence" value="ECO:0007669"/>
    <property type="project" value="InterPro"/>
</dbReference>
<accession>A0A0G0SWP2</accession>
<organism evidence="3 4">
    <name type="scientific">Candidatus Gottesmanbacteria bacterium GW2011_GWC2_39_8</name>
    <dbReference type="NCBI Taxonomy" id="1618450"/>
    <lineage>
        <taxon>Bacteria</taxon>
        <taxon>Candidatus Gottesmaniibacteriota</taxon>
    </lineage>
</organism>
<keyword evidence="1" id="KW-0547">Nucleotide-binding</keyword>
<dbReference type="Gene3D" id="3.40.50.20">
    <property type="match status" value="1"/>
</dbReference>
<dbReference type="InterPro" id="IPR003806">
    <property type="entry name" value="ATP-grasp_PylC-type"/>
</dbReference>
<dbReference type="InterPro" id="IPR011761">
    <property type="entry name" value="ATP-grasp"/>
</dbReference>
<comment type="caution">
    <text evidence="3">The sequence shown here is derived from an EMBL/GenBank/DDBJ whole genome shotgun (WGS) entry which is preliminary data.</text>
</comment>
<dbReference type="SUPFAM" id="SSF51735">
    <property type="entry name" value="NAD(P)-binding Rossmann-fold domains"/>
    <property type="match status" value="1"/>
</dbReference>
<evidence type="ECO:0000313" key="3">
    <source>
        <dbReference type="EMBL" id="KKR30042.1"/>
    </source>
</evidence>
<dbReference type="EMBL" id="LBXN01000108">
    <property type="protein sequence ID" value="KKR30042.1"/>
    <property type="molecule type" value="Genomic_DNA"/>
</dbReference>
<evidence type="ECO:0000259" key="2">
    <source>
        <dbReference type="PROSITE" id="PS50975"/>
    </source>
</evidence>
<gene>
    <name evidence="3" type="ORF">UT63_C0108G0007</name>
</gene>
<dbReference type="Gene3D" id="3.30.470.20">
    <property type="entry name" value="ATP-grasp fold, B domain"/>
    <property type="match status" value="1"/>
</dbReference>
<dbReference type="Pfam" id="PF02655">
    <property type="entry name" value="ATP-grasp_3"/>
    <property type="match status" value="1"/>
</dbReference>
<keyword evidence="1" id="KW-0067">ATP-binding</keyword>
<dbReference type="PROSITE" id="PS50975">
    <property type="entry name" value="ATP_GRASP"/>
    <property type="match status" value="1"/>
</dbReference>
<protein>
    <recommendedName>
        <fullName evidence="2">ATP-grasp domain-containing protein</fullName>
    </recommendedName>
</protein>
<dbReference type="InterPro" id="IPR036291">
    <property type="entry name" value="NAD(P)-bd_dom_sf"/>
</dbReference>
<sequence>MKKPVILVSAVSGDIGSAAVRSIKEAGYVIVGCDIKPYSSVSCLMIRHYQVPPASDTESYLNCLKNILKTEGIEMFLPISEPEIDVLNQCREEMELTGIKLLINNRTIIDNFSDKLKTIWYLESIGVKVPKTVSLKLYDGSFGFPVIVKAAKGCGSKRLWKIADERELEYIRHKDDGSLIAQEYIGSDDEDFTTGIFSDGKKVSSITFRRTLGYGGLSVEAFLTEEPFLEAMALRIAHETGLVGSINLQSRRVGNIFMPYEINPRLSSTLLFRKKFGFDDAVWWVQTIEDNGYLYTYERKYRSGKALRGLSEYYFDLEEA</sequence>
<dbReference type="InterPro" id="IPR048764">
    <property type="entry name" value="PylC_N"/>
</dbReference>
<proteinExistence type="predicted"/>
<evidence type="ECO:0000256" key="1">
    <source>
        <dbReference type="PROSITE-ProRule" id="PRU00409"/>
    </source>
</evidence>
<reference evidence="3 4" key="1">
    <citation type="journal article" date="2015" name="Nature">
        <title>rRNA introns, odd ribosomes, and small enigmatic genomes across a large radiation of phyla.</title>
        <authorList>
            <person name="Brown C.T."/>
            <person name="Hug L.A."/>
            <person name="Thomas B.C."/>
            <person name="Sharon I."/>
            <person name="Castelle C.J."/>
            <person name="Singh A."/>
            <person name="Wilkins M.J."/>
            <person name="Williams K.H."/>
            <person name="Banfield J.F."/>
        </authorList>
    </citation>
    <scope>NUCLEOTIDE SEQUENCE [LARGE SCALE GENOMIC DNA]</scope>
</reference>
<dbReference type="Proteomes" id="UP000034539">
    <property type="component" value="Unassembled WGS sequence"/>
</dbReference>
<dbReference type="AlphaFoldDB" id="A0A0G0SWP2"/>
<evidence type="ECO:0000313" key="4">
    <source>
        <dbReference type="Proteomes" id="UP000034539"/>
    </source>
</evidence>